<reference evidence="1" key="1">
    <citation type="journal article" date="2014" name="J. Antimicrob. Chemother.">
        <title>Nucleotide sequences of 16 transmissible plasmids identified in nine multidrug-resistant Escherichia coli isolates expressing an ESBL phenotype isolated from food-producing animals and healthy humans.</title>
        <authorList>
            <person name="Wang J."/>
            <person name="Stephan R."/>
            <person name="Power K."/>
            <person name="Yan Q."/>
            <person name="Hachler H."/>
            <person name="Fanning S."/>
        </authorList>
    </citation>
    <scope>NUCLEOTIDE SEQUENCE</scope>
    <source>
        <strain evidence="1">Human-2332</strain>
        <plasmid evidence="1">pH2332-107</plasmid>
    </source>
</reference>
<evidence type="ECO:0000313" key="2">
    <source>
        <dbReference type="EMBL" id="SPE07647.1"/>
    </source>
</evidence>
<protein>
    <submittedName>
        <fullName evidence="1">Uncharacterized protein</fullName>
    </submittedName>
</protein>
<name>A0A075MEL6_ECOLX</name>
<dbReference type="AlphaFoldDB" id="A0A075MEL6"/>
<reference evidence="3" key="3">
    <citation type="submission" date="2018-02" db="EMBL/GenBank/DDBJ databases">
        <authorList>
            <person name="Cea G.-C."/>
            <person name="William W."/>
        </authorList>
    </citation>
    <scope>NUCLEOTIDE SEQUENCE [LARGE SCALE GENOMIC DNA]</scope>
    <source>
        <strain evidence="3">ECOR 3</strain>
        <plasmid evidence="3">rcs85_pii</plasmid>
    </source>
</reference>
<reference evidence="2" key="2">
    <citation type="submission" date="2018-02" db="EMBL/GenBank/DDBJ databases">
        <authorList>
            <person name="Cohen D.B."/>
            <person name="Kent A.D."/>
        </authorList>
    </citation>
    <scope>NUCLEOTIDE SEQUENCE</scope>
    <source>
        <strain evidence="2">ECOR 3</strain>
    </source>
</reference>
<dbReference type="Proteomes" id="UP000309889">
    <property type="component" value="Plasmid RCS85_pII"/>
</dbReference>
<sequence>MTNRETGMRTITTREQLLINGRVHERIATHIVTGAHGYETLCTNGYNVRYNKAQQLVESCEKIAEGKLPVTCPVCFAIWQDVHRFTHVDFDTQSGKSDFIDTCHSEIITGNVSITGKK</sequence>
<gene>
    <name evidence="2" type="ORF">RCS85_PII0073</name>
</gene>
<geneLocation type="plasmid" evidence="1">
    <name>pH2332-107</name>
</geneLocation>
<dbReference type="EMBL" id="LT985320">
    <property type="protein sequence ID" value="SPE07647.1"/>
    <property type="molecule type" value="Genomic_DNA"/>
</dbReference>
<evidence type="ECO:0000313" key="1">
    <source>
        <dbReference type="EMBL" id="AIF77591.1"/>
    </source>
</evidence>
<geneLocation type="plasmid" evidence="2">
    <name>RCS85_pII</name>
</geneLocation>
<proteinExistence type="predicted"/>
<organism evidence="1">
    <name type="scientific">Escherichia coli</name>
    <dbReference type="NCBI Taxonomy" id="562"/>
    <lineage>
        <taxon>Bacteria</taxon>
        <taxon>Pseudomonadati</taxon>
        <taxon>Pseudomonadota</taxon>
        <taxon>Gammaproteobacteria</taxon>
        <taxon>Enterobacterales</taxon>
        <taxon>Enterobacteriaceae</taxon>
        <taxon>Escherichia</taxon>
    </lineage>
</organism>
<evidence type="ECO:0000313" key="3">
    <source>
        <dbReference type="Proteomes" id="UP000309889"/>
    </source>
</evidence>
<geneLocation type="plasmid" evidence="3">
    <name>rcs85_pii</name>
</geneLocation>
<accession>A0A075MEL6</accession>
<dbReference type="EMBL" id="KJ484627">
    <property type="protein sequence ID" value="AIF77591.1"/>
    <property type="molecule type" value="Genomic_DNA"/>
</dbReference>
<keyword evidence="1" id="KW-0614">Plasmid</keyword>